<dbReference type="Proteomes" id="UP001225034">
    <property type="component" value="Unassembled WGS sequence"/>
</dbReference>
<feature type="transmembrane region" description="Helical" evidence="1">
    <location>
        <begin position="54"/>
        <end position="73"/>
    </location>
</feature>
<keyword evidence="1" id="KW-1133">Transmembrane helix</keyword>
<protein>
    <submittedName>
        <fullName evidence="2">Uncharacterized protein</fullName>
    </submittedName>
</protein>
<accession>A0ABT9YHJ6</accession>
<keyword evidence="1" id="KW-0472">Membrane</keyword>
<comment type="caution">
    <text evidence="2">The sequence shown here is derived from an EMBL/GenBank/DDBJ whole genome shotgun (WGS) entry which is preliminary data.</text>
</comment>
<feature type="transmembrane region" description="Helical" evidence="1">
    <location>
        <begin position="93"/>
        <end position="114"/>
    </location>
</feature>
<organism evidence="2 3">
    <name type="scientific">Alkalicoccobacillus murimartini</name>
    <dbReference type="NCBI Taxonomy" id="171685"/>
    <lineage>
        <taxon>Bacteria</taxon>
        <taxon>Bacillati</taxon>
        <taxon>Bacillota</taxon>
        <taxon>Bacilli</taxon>
        <taxon>Bacillales</taxon>
        <taxon>Bacillaceae</taxon>
        <taxon>Alkalicoccobacillus</taxon>
    </lineage>
</organism>
<reference evidence="2 3" key="1">
    <citation type="submission" date="2023-07" db="EMBL/GenBank/DDBJ databases">
        <title>Genomic Encyclopedia of Type Strains, Phase IV (KMG-IV): sequencing the most valuable type-strain genomes for metagenomic binning, comparative biology and taxonomic classification.</title>
        <authorList>
            <person name="Goeker M."/>
        </authorList>
    </citation>
    <scope>NUCLEOTIDE SEQUENCE [LARGE SCALE GENOMIC DNA]</scope>
    <source>
        <strain evidence="2 3">DSM 19154</strain>
    </source>
</reference>
<evidence type="ECO:0000256" key="1">
    <source>
        <dbReference type="SAM" id="Phobius"/>
    </source>
</evidence>
<gene>
    <name evidence="2" type="ORF">J2S05_002136</name>
</gene>
<evidence type="ECO:0000313" key="2">
    <source>
        <dbReference type="EMBL" id="MDQ0207337.1"/>
    </source>
</evidence>
<feature type="transmembrane region" description="Helical" evidence="1">
    <location>
        <begin position="12"/>
        <end position="33"/>
    </location>
</feature>
<sequence length="154" mass="17774">MTEAQSVGVTVLLVWFWWCSIVSILPSIVSLALPSFRFRSLSFHLPFHRFDFALYRFTWSSIVSISLSIVSLGPPLFRFRSLSFHLPFQRFDFALYRFTWSSIVSISLSITLIFTPSLQFHCLSLHSLVHCSNLHPTSIHKKSSKHRVFTASSF</sequence>
<evidence type="ECO:0000313" key="3">
    <source>
        <dbReference type="Proteomes" id="UP001225034"/>
    </source>
</evidence>
<keyword evidence="3" id="KW-1185">Reference proteome</keyword>
<keyword evidence="1" id="KW-0812">Transmembrane</keyword>
<proteinExistence type="predicted"/>
<name>A0ABT9YHJ6_9BACI</name>
<dbReference type="EMBL" id="JAUSUA010000002">
    <property type="protein sequence ID" value="MDQ0207337.1"/>
    <property type="molecule type" value="Genomic_DNA"/>
</dbReference>